<keyword evidence="4" id="KW-0378">Hydrolase</keyword>
<feature type="domain" description="Cytosol aminopeptidase" evidence="6">
    <location>
        <begin position="154"/>
        <end position="463"/>
    </location>
</feature>
<keyword evidence="9" id="KW-1185">Reference proteome</keyword>
<dbReference type="Proteomes" id="UP000746741">
    <property type="component" value="Unassembled WGS sequence"/>
</dbReference>
<reference evidence="8 9" key="1">
    <citation type="submission" date="2020-02" db="EMBL/GenBank/DDBJ databases">
        <authorList>
            <person name="Sun Q."/>
            <person name="Inoue M."/>
        </authorList>
    </citation>
    <scope>NUCLEOTIDE SEQUENCE [LARGE SCALE GENOMIC DNA]</scope>
    <source>
        <strain evidence="8 9">KCTC 22478</strain>
    </source>
</reference>
<dbReference type="InterPro" id="IPR043472">
    <property type="entry name" value="Macro_dom-like"/>
</dbReference>
<dbReference type="InterPro" id="IPR008283">
    <property type="entry name" value="Peptidase_M17_N"/>
</dbReference>
<evidence type="ECO:0000256" key="1">
    <source>
        <dbReference type="ARBA" id="ARBA00009528"/>
    </source>
</evidence>
<dbReference type="GO" id="GO:0004177">
    <property type="term" value="F:aminopeptidase activity"/>
    <property type="evidence" value="ECO:0007669"/>
    <property type="project" value="UniProtKB-KW"/>
</dbReference>
<keyword evidence="3" id="KW-0645">Protease</keyword>
<evidence type="ECO:0000256" key="5">
    <source>
        <dbReference type="ARBA" id="ARBA00023211"/>
    </source>
</evidence>
<keyword evidence="2 8" id="KW-0031">Aminopeptidase</keyword>
<name>A0ABX1EFR6_9PROT</name>
<sequence length="475" mass="48859">MIAVRFTRGAPGAEAACILPVAEGAAVPRALAAAAKAARFTGEAGEVLDLPGAPRRLLPGIGKDQAPLAFEKAGAAAALAAGELTEIALDARGLTPAEAAATAAGVALAAWRFDALRTAAPPKHPRRLTVHAPQPDAAEAAFAELAPGVAGCLMARDLIVEPANRLTTKTFAKRLEALEAEGLEVEIHGRGWLERHGFGALLAVGGASASPPRLAVLRWRGVLPVPPVALVGKGIVFDTGGVSIKGAEGMEEMRADMAGAAACVGAMVAIARRKSPAPVVAVLAIAENATGARSYRPGDVIRTASRRTVEVIDTDAEGRMVLADALHHATHRFRPRAVIDLATLTGAAITALGHHRAAIFGTDAALMAAAAAAGEAVGEPLWPMPIGDRHREDLVSDIADLKQCATGDEASSLLPDACHAAAFLREFVGEVPWAHLDIAGVMTAEEPHALGPAGPIGFGARLLDRLVALRFEEEP</sequence>
<comment type="caution">
    <text evidence="8">The sequence shown here is derived from an EMBL/GenBank/DDBJ whole genome shotgun (WGS) entry which is preliminary data.</text>
</comment>
<dbReference type="PRINTS" id="PR00481">
    <property type="entry name" value="LAMNOPPTDASE"/>
</dbReference>
<dbReference type="SUPFAM" id="SSF52949">
    <property type="entry name" value="Macro domain-like"/>
    <property type="match status" value="1"/>
</dbReference>
<evidence type="ECO:0000259" key="6">
    <source>
        <dbReference type="Pfam" id="PF00883"/>
    </source>
</evidence>
<dbReference type="InterPro" id="IPR011356">
    <property type="entry name" value="Leucine_aapep/pepB"/>
</dbReference>
<dbReference type="InterPro" id="IPR000819">
    <property type="entry name" value="Peptidase_M17_C"/>
</dbReference>
<organism evidence="8 9">
    <name type="scientific">Neoroseomonas oryzicola</name>
    <dbReference type="NCBI Taxonomy" id="535904"/>
    <lineage>
        <taxon>Bacteria</taxon>
        <taxon>Pseudomonadati</taxon>
        <taxon>Pseudomonadota</taxon>
        <taxon>Alphaproteobacteria</taxon>
        <taxon>Acetobacterales</taxon>
        <taxon>Acetobacteraceae</taxon>
        <taxon>Neoroseomonas</taxon>
    </lineage>
</organism>
<evidence type="ECO:0000256" key="2">
    <source>
        <dbReference type="ARBA" id="ARBA00022438"/>
    </source>
</evidence>
<dbReference type="Gene3D" id="3.40.630.10">
    <property type="entry name" value="Zn peptidases"/>
    <property type="match status" value="1"/>
</dbReference>
<evidence type="ECO:0000256" key="3">
    <source>
        <dbReference type="ARBA" id="ARBA00022670"/>
    </source>
</evidence>
<gene>
    <name evidence="8" type="ORF">GWK15_06865</name>
</gene>
<dbReference type="EMBL" id="JAAVUP010000002">
    <property type="protein sequence ID" value="NKE16658.1"/>
    <property type="molecule type" value="Genomic_DNA"/>
</dbReference>
<protein>
    <submittedName>
        <fullName evidence="8">Leucyl aminopeptidase family protein</fullName>
    </submittedName>
</protein>
<accession>A0ABX1EFR6</accession>
<keyword evidence="5" id="KW-0464">Manganese</keyword>
<dbReference type="Pfam" id="PF02789">
    <property type="entry name" value="Peptidase_M17_N"/>
    <property type="match status" value="1"/>
</dbReference>
<evidence type="ECO:0000313" key="8">
    <source>
        <dbReference type="EMBL" id="NKE16658.1"/>
    </source>
</evidence>
<dbReference type="RefSeq" id="WP_168040485.1">
    <property type="nucleotide sequence ID" value="NZ_JAAVUP010000002.1"/>
</dbReference>
<evidence type="ECO:0000313" key="9">
    <source>
        <dbReference type="Proteomes" id="UP000746741"/>
    </source>
</evidence>
<dbReference type="Pfam" id="PF00883">
    <property type="entry name" value="Peptidase_M17"/>
    <property type="match status" value="1"/>
</dbReference>
<dbReference type="SUPFAM" id="SSF53187">
    <property type="entry name" value="Zn-dependent exopeptidases"/>
    <property type="match status" value="1"/>
</dbReference>
<comment type="similarity">
    <text evidence="1">Belongs to the peptidase M17 family.</text>
</comment>
<evidence type="ECO:0000259" key="7">
    <source>
        <dbReference type="Pfam" id="PF02789"/>
    </source>
</evidence>
<evidence type="ECO:0000256" key="4">
    <source>
        <dbReference type="ARBA" id="ARBA00022801"/>
    </source>
</evidence>
<dbReference type="CDD" id="cd00433">
    <property type="entry name" value="Peptidase_M17"/>
    <property type="match status" value="1"/>
</dbReference>
<dbReference type="Gene3D" id="3.40.220.10">
    <property type="entry name" value="Leucine Aminopeptidase, subunit E, domain 1"/>
    <property type="match status" value="1"/>
</dbReference>
<proteinExistence type="inferred from homology"/>
<dbReference type="PANTHER" id="PTHR11963">
    <property type="entry name" value="LEUCINE AMINOPEPTIDASE-RELATED"/>
    <property type="match status" value="1"/>
</dbReference>
<dbReference type="PANTHER" id="PTHR11963:SF23">
    <property type="entry name" value="CYTOSOL AMINOPEPTIDASE"/>
    <property type="match status" value="1"/>
</dbReference>
<feature type="domain" description="Peptidase M17 leucyl aminopeptidase N-terminal" evidence="7">
    <location>
        <begin position="30"/>
        <end position="118"/>
    </location>
</feature>